<dbReference type="CDD" id="cd05120">
    <property type="entry name" value="APH_ChoK_like"/>
    <property type="match status" value="1"/>
</dbReference>
<dbReference type="PANTHER" id="PTHR21310:SF58">
    <property type="entry name" value="AMINOGLYCOSIDE PHOSPHOTRANSFERASE DOMAIN-CONTAINING PROTEIN"/>
    <property type="match status" value="1"/>
</dbReference>
<dbReference type="Gene3D" id="3.90.1200.10">
    <property type="match status" value="1"/>
</dbReference>
<dbReference type="EMBL" id="JAESVG020000002">
    <property type="protein sequence ID" value="KAG8629841.1"/>
    <property type="molecule type" value="Genomic_DNA"/>
</dbReference>
<dbReference type="AlphaFoldDB" id="A0A8K0L8R5"/>
<dbReference type="OrthoDB" id="2906425at2759"/>
<keyword evidence="3" id="KW-1185">Reference proteome</keyword>
<evidence type="ECO:0000313" key="3">
    <source>
        <dbReference type="Proteomes" id="UP000809789"/>
    </source>
</evidence>
<dbReference type="InterPro" id="IPR002575">
    <property type="entry name" value="Aminoglycoside_PTrfase"/>
</dbReference>
<name>A0A8K0L8R5_9PEZI</name>
<accession>A0A8K0L8R5</accession>
<evidence type="ECO:0000313" key="2">
    <source>
        <dbReference type="EMBL" id="KAG8629841.1"/>
    </source>
</evidence>
<proteinExistence type="predicted"/>
<dbReference type="Proteomes" id="UP000809789">
    <property type="component" value="Unassembled WGS sequence"/>
</dbReference>
<dbReference type="PANTHER" id="PTHR21310">
    <property type="entry name" value="AMINOGLYCOSIDE PHOSPHOTRANSFERASE-RELATED-RELATED"/>
    <property type="match status" value="1"/>
</dbReference>
<feature type="domain" description="Aminoglycoside phosphotransferase" evidence="1">
    <location>
        <begin position="40"/>
        <end position="217"/>
    </location>
</feature>
<comment type="caution">
    <text evidence="2">The sequence shown here is derived from an EMBL/GenBank/DDBJ whole genome shotgun (WGS) entry which is preliminary data.</text>
</comment>
<sequence>MSALLLKFRLWLGRKFYGELGPGVIKVSRNRVIKGPCRPSEAEAMRFVQDNTAIPLPKVYREHQLGQLRYIEMEFVQGEDLERAWGKLTHDQKSSVIQEITLFVSEMRQLTPPTGRAVSSATGNAKRDGRVGSRMFGPFKDHSAFHSLLHGHLSPGDVTQAFGPEVMEVHSRDYKTMFTHADICLRNVIVRDGKVAALIDWAYAGWYPEYWEYTKLHYGQLNVPDWYGPLSSSLARYEEELQVERLLWSRLDWPADQVQDV</sequence>
<dbReference type="SUPFAM" id="SSF56112">
    <property type="entry name" value="Protein kinase-like (PK-like)"/>
    <property type="match status" value="1"/>
</dbReference>
<evidence type="ECO:0000259" key="1">
    <source>
        <dbReference type="Pfam" id="PF01636"/>
    </source>
</evidence>
<dbReference type="InterPro" id="IPR011009">
    <property type="entry name" value="Kinase-like_dom_sf"/>
</dbReference>
<dbReference type="Pfam" id="PF01636">
    <property type="entry name" value="APH"/>
    <property type="match status" value="1"/>
</dbReference>
<dbReference type="InterPro" id="IPR051678">
    <property type="entry name" value="AGP_Transferase"/>
</dbReference>
<organism evidence="2 3">
    <name type="scientific">Elsinoe batatas</name>
    <dbReference type="NCBI Taxonomy" id="2601811"/>
    <lineage>
        <taxon>Eukaryota</taxon>
        <taxon>Fungi</taxon>
        <taxon>Dikarya</taxon>
        <taxon>Ascomycota</taxon>
        <taxon>Pezizomycotina</taxon>
        <taxon>Dothideomycetes</taxon>
        <taxon>Dothideomycetidae</taxon>
        <taxon>Myriangiales</taxon>
        <taxon>Elsinoaceae</taxon>
        <taxon>Elsinoe</taxon>
    </lineage>
</organism>
<protein>
    <recommendedName>
        <fullName evidence="1">Aminoglycoside phosphotransferase domain-containing protein</fullName>
    </recommendedName>
</protein>
<reference evidence="2" key="1">
    <citation type="submission" date="2021-07" db="EMBL/GenBank/DDBJ databases">
        <title>Elsinoe batatas strain:CRI-CJ2 Genome sequencing and assembly.</title>
        <authorList>
            <person name="Huang L."/>
        </authorList>
    </citation>
    <scope>NUCLEOTIDE SEQUENCE</scope>
    <source>
        <strain evidence="2">CRI-CJ2</strain>
    </source>
</reference>
<gene>
    <name evidence="2" type="ORF">KVT40_001460</name>
</gene>